<dbReference type="PROSITE" id="PS00217">
    <property type="entry name" value="SUGAR_TRANSPORT_2"/>
    <property type="match status" value="1"/>
</dbReference>
<evidence type="ECO:0000313" key="11">
    <source>
        <dbReference type="EMBL" id="KAJ8426526.1"/>
    </source>
</evidence>
<dbReference type="SUPFAM" id="SSF103473">
    <property type="entry name" value="MFS general substrate transporter"/>
    <property type="match status" value="1"/>
</dbReference>
<dbReference type="AlphaFoldDB" id="A0A9Q1GW78"/>
<feature type="region of interest" description="Disordered" evidence="8">
    <location>
        <begin position="566"/>
        <end position="590"/>
    </location>
</feature>
<dbReference type="PROSITE" id="PS50850">
    <property type="entry name" value="MFS"/>
    <property type="match status" value="1"/>
</dbReference>
<organism evidence="11 12">
    <name type="scientific">Carnegiea gigantea</name>
    <dbReference type="NCBI Taxonomy" id="171969"/>
    <lineage>
        <taxon>Eukaryota</taxon>
        <taxon>Viridiplantae</taxon>
        <taxon>Streptophyta</taxon>
        <taxon>Embryophyta</taxon>
        <taxon>Tracheophyta</taxon>
        <taxon>Spermatophyta</taxon>
        <taxon>Magnoliopsida</taxon>
        <taxon>eudicotyledons</taxon>
        <taxon>Gunneridae</taxon>
        <taxon>Pentapetalae</taxon>
        <taxon>Caryophyllales</taxon>
        <taxon>Cactineae</taxon>
        <taxon>Cactaceae</taxon>
        <taxon>Cactoideae</taxon>
        <taxon>Echinocereeae</taxon>
        <taxon>Carnegiea</taxon>
    </lineage>
</organism>
<dbReference type="CDD" id="cd17360">
    <property type="entry name" value="MFS_HMIT_like"/>
    <property type="match status" value="1"/>
</dbReference>
<evidence type="ECO:0000256" key="7">
    <source>
        <dbReference type="RuleBase" id="RU003346"/>
    </source>
</evidence>
<dbReference type="InterPro" id="IPR005829">
    <property type="entry name" value="Sugar_transporter_CS"/>
</dbReference>
<feature type="transmembrane region" description="Helical" evidence="9">
    <location>
        <begin position="124"/>
        <end position="145"/>
    </location>
</feature>
<feature type="transmembrane region" description="Helical" evidence="9">
    <location>
        <begin position="157"/>
        <end position="176"/>
    </location>
</feature>
<dbReference type="InterPro" id="IPR050814">
    <property type="entry name" value="Myo-inositol_Transporter"/>
</dbReference>
<dbReference type="InterPro" id="IPR003663">
    <property type="entry name" value="Sugar/inositol_transpt"/>
</dbReference>
<keyword evidence="4 9" id="KW-0812">Transmembrane</keyword>
<keyword evidence="12" id="KW-1185">Reference proteome</keyword>
<evidence type="ECO:0000256" key="1">
    <source>
        <dbReference type="ARBA" id="ARBA00004141"/>
    </source>
</evidence>
<feature type="transmembrane region" description="Helical" evidence="9">
    <location>
        <begin position="101"/>
        <end position="118"/>
    </location>
</feature>
<dbReference type="InterPro" id="IPR020846">
    <property type="entry name" value="MFS_dom"/>
</dbReference>
<evidence type="ECO:0000256" key="2">
    <source>
        <dbReference type="ARBA" id="ARBA00010992"/>
    </source>
</evidence>
<dbReference type="Gene3D" id="1.20.1250.20">
    <property type="entry name" value="MFS general substrate transporter like domains"/>
    <property type="match status" value="2"/>
</dbReference>
<dbReference type="GO" id="GO:0005366">
    <property type="term" value="F:myo-inositol:proton symporter activity"/>
    <property type="evidence" value="ECO:0007669"/>
    <property type="project" value="TreeGrafter"/>
</dbReference>
<feature type="transmembrane region" description="Helical" evidence="9">
    <location>
        <begin position="345"/>
        <end position="368"/>
    </location>
</feature>
<reference evidence="11" key="1">
    <citation type="submission" date="2022-04" db="EMBL/GenBank/DDBJ databases">
        <title>Carnegiea gigantea Genome sequencing and assembly v2.</title>
        <authorList>
            <person name="Copetti D."/>
            <person name="Sanderson M.J."/>
            <person name="Burquez A."/>
            <person name="Wojciechowski M.F."/>
        </authorList>
    </citation>
    <scope>NUCLEOTIDE SEQUENCE</scope>
    <source>
        <strain evidence="11">SGP5-SGP5p</strain>
        <tissue evidence="11">Aerial part</tissue>
    </source>
</reference>
<feature type="transmembrane region" description="Helical" evidence="9">
    <location>
        <begin position="30"/>
        <end position="55"/>
    </location>
</feature>
<evidence type="ECO:0000256" key="5">
    <source>
        <dbReference type="ARBA" id="ARBA00022989"/>
    </source>
</evidence>
<dbReference type="PANTHER" id="PTHR48020:SF24">
    <property type="entry name" value="INOSITOL TRANSPORTER 4"/>
    <property type="match status" value="1"/>
</dbReference>
<feature type="transmembrane region" description="Helical" evidence="9">
    <location>
        <begin position="317"/>
        <end position="338"/>
    </location>
</feature>
<sequence length="590" mass="63023">MVEGGVVSTDKTQFTECFKTIGRTPYIMKLAFSAGIGGLLFGYDTGVISGALLYIKEDFSEVNRKTYLQETIVAMAVAGAIFGAGIGGYLNDKIGRKPTMIIADVLFFIGAILMSVAPAPWLIIVGRVIVGLGVGTASMTSPLYISEASPARIRGALVSTNGLLITGGQFLSYLINLGFTRVKGTWRWMLGIAAVPAFVQFFLMLMLPESPRWLYRKERIEEAEQILAKIYPPEEVQEELKALKASIDNELALEGDMANASAFTKMKTAFGNKVFRRGLAAGITVQVAQQCVGINTVMYYSPTIVQLAGIASNSTAMALSLVTSGLNAVGSIISMLFVDRKGRRTMMLLSMVGIIVCLVALGVVFYQASATAPKVSLTESNHFGVNSTCPAYTSAPNPASWSCSSCLRTNKECAFCANKANERLPGACVAATDATKAVCKGEHRVYFTEGCPSKVGILAVVLLGAYILAYSPGMGTVPWIVNSEIYPLRYRGVGGGLAAVSNWCTNLIMSETFLTLTQAVGSAGTFLLYAGFSLVGLGFIFMLVPETKGLPIEEVEKMLEKGFKPSLLKGHTKGTDGPKHALEDAQTNKA</sequence>
<comment type="caution">
    <text evidence="11">The sequence shown here is derived from an EMBL/GenBank/DDBJ whole genome shotgun (WGS) entry which is preliminary data.</text>
</comment>
<dbReference type="PRINTS" id="PR00171">
    <property type="entry name" value="SUGRTRNSPORT"/>
</dbReference>
<dbReference type="Pfam" id="PF00083">
    <property type="entry name" value="Sugar_tr"/>
    <property type="match status" value="2"/>
</dbReference>
<gene>
    <name evidence="11" type="ORF">Cgig2_007994</name>
</gene>
<evidence type="ECO:0000256" key="9">
    <source>
        <dbReference type="SAM" id="Phobius"/>
    </source>
</evidence>
<feature type="transmembrane region" description="Helical" evidence="9">
    <location>
        <begin position="455"/>
        <end position="481"/>
    </location>
</feature>
<dbReference type="InterPro" id="IPR036259">
    <property type="entry name" value="MFS_trans_sf"/>
</dbReference>
<feature type="domain" description="Major facilitator superfamily (MFS) profile" evidence="10">
    <location>
        <begin position="30"/>
        <end position="548"/>
    </location>
</feature>
<keyword evidence="6 9" id="KW-0472">Membrane</keyword>
<dbReference type="OrthoDB" id="6339427at2759"/>
<keyword evidence="3 7" id="KW-0813">Transport</keyword>
<comment type="similarity">
    <text evidence="2 7">Belongs to the major facilitator superfamily. Sugar transporter (TC 2.A.1.1) family.</text>
</comment>
<feature type="transmembrane region" description="Helical" evidence="9">
    <location>
        <begin position="493"/>
        <end position="514"/>
    </location>
</feature>
<feature type="transmembrane region" description="Helical" evidence="9">
    <location>
        <begin position="67"/>
        <end position="89"/>
    </location>
</feature>
<dbReference type="GO" id="GO:0016020">
    <property type="term" value="C:membrane"/>
    <property type="evidence" value="ECO:0007669"/>
    <property type="project" value="UniProtKB-SubCell"/>
</dbReference>
<accession>A0A9Q1GW78</accession>
<dbReference type="InterPro" id="IPR005828">
    <property type="entry name" value="MFS_sugar_transport-like"/>
</dbReference>
<dbReference type="Proteomes" id="UP001153076">
    <property type="component" value="Unassembled WGS sequence"/>
</dbReference>
<evidence type="ECO:0000313" key="12">
    <source>
        <dbReference type="Proteomes" id="UP001153076"/>
    </source>
</evidence>
<dbReference type="NCBIfam" id="TIGR00879">
    <property type="entry name" value="SP"/>
    <property type="match status" value="1"/>
</dbReference>
<dbReference type="PANTHER" id="PTHR48020">
    <property type="entry name" value="PROTON MYO-INOSITOL COTRANSPORTER"/>
    <property type="match status" value="1"/>
</dbReference>
<evidence type="ECO:0000256" key="8">
    <source>
        <dbReference type="SAM" id="MobiDB-lite"/>
    </source>
</evidence>
<feature type="transmembrane region" description="Helical" evidence="9">
    <location>
        <begin position="526"/>
        <end position="544"/>
    </location>
</feature>
<feature type="transmembrane region" description="Helical" evidence="9">
    <location>
        <begin position="274"/>
        <end position="297"/>
    </location>
</feature>
<dbReference type="EMBL" id="JAKOGI010001277">
    <property type="protein sequence ID" value="KAJ8426526.1"/>
    <property type="molecule type" value="Genomic_DNA"/>
</dbReference>
<protein>
    <recommendedName>
        <fullName evidence="10">Major facilitator superfamily (MFS) profile domain-containing protein</fullName>
    </recommendedName>
</protein>
<evidence type="ECO:0000256" key="4">
    <source>
        <dbReference type="ARBA" id="ARBA00022692"/>
    </source>
</evidence>
<feature type="compositionally biased region" description="Basic and acidic residues" evidence="8">
    <location>
        <begin position="573"/>
        <end position="583"/>
    </location>
</feature>
<comment type="subcellular location">
    <subcellularLocation>
        <location evidence="1">Membrane</location>
        <topology evidence="1">Multi-pass membrane protein</topology>
    </subcellularLocation>
</comment>
<dbReference type="FunFam" id="1.20.1250.20:FF:000121">
    <property type="entry name" value="Probable inositol transporter 2"/>
    <property type="match status" value="1"/>
</dbReference>
<proteinExistence type="inferred from homology"/>
<evidence type="ECO:0000256" key="3">
    <source>
        <dbReference type="ARBA" id="ARBA00022448"/>
    </source>
</evidence>
<feature type="transmembrane region" description="Helical" evidence="9">
    <location>
        <begin position="188"/>
        <end position="207"/>
    </location>
</feature>
<keyword evidence="5 9" id="KW-1133">Transmembrane helix</keyword>
<evidence type="ECO:0000256" key="6">
    <source>
        <dbReference type="ARBA" id="ARBA00023136"/>
    </source>
</evidence>
<name>A0A9Q1GW78_9CARY</name>
<evidence type="ECO:0000259" key="10">
    <source>
        <dbReference type="PROSITE" id="PS50850"/>
    </source>
</evidence>